<gene>
    <name evidence="2" type="ORF">Tci_933220</name>
</gene>
<reference evidence="2" key="1">
    <citation type="journal article" date="2019" name="Sci. Rep.">
        <title>Draft genome of Tanacetum cinerariifolium, the natural source of mosquito coil.</title>
        <authorList>
            <person name="Yamashiro T."/>
            <person name="Shiraishi A."/>
            <person name="Satake H."/>
            <person name="Nakayama K."/>
        </authorList>
    </citation>
    <scope>NUCLEOTIDE SEQUENCE</scope>
</reference>
<name>A0A699XWD7_TANCI</name>
<dbReference type="AlphaFoldDB" id="A0A699XWD7"/>
<accession>A0A699XWD7</accession>
<feature type="non-terminal residue" evidence="2">
    <location>
        <position position="78"/>
    </location>
</feature>
<proteinExistence type="predicted"/>
<evidence type="ECO:0000256" key="1">
    <source>
        <dbReference type="SAM" id="MobiDB-lite"/>
    </source>
</evidence>
<comment type="caution">
    <text evidence="2">The sequence shown here is derived from an EMBL/GenBank/DDBJ whole genome shotgun (WGS) entry which is preliminary data.</text>
</comment>
<dbReference type="EMBL" id="BKCJ011888771">
    <property type="protein sequence ID" value="GFD61251.1"/>
    <property type="molecule type" value="Genomic_DNA"/>
</dbReference>
<protein>
    <submittedName>
        <fullName evidence="2">Uncharacterized protein</fullName>
    </submittedName>
</protein>
<organism evidence="2">
    <name type="scientific">Tanacetum cinerariifolium</name>
    <name type="common">Dalmatian daisy</name>
    <name type="synonym">Chrysanthemum cinerariifolium</name>
    <dbReference type="NCBI Taxonomy" id="118510"/>
    <lineage>
        <taxon>Eukaryota</taxon>
        <taxon>Viridiplantae</taxon>
        <taxon>Streptophyta</taxon>
        <taxon>Embryophyta</taxon>
        <taxon>Tracheophyta</taxon>
        <taxon>Spermatophyta</taxon>
        <taxon>Magnoliopsida</taxon>
        <taxon>eudicotyledons</taxon>
        <taxon>Gunneridae</taxon>
        <taxon>Pentapetalae</taxon>
        <taxon>asterids</taxon>
        <taxon>campanulids</taxon>
        <taxon>Asterales</taxon>
        <taxon>Asteraceae</taxon>
        <taxon>Asteroideae</taxon>
        <taxon>Anthemideae</taxon>
        <taxon>Anthemidinae</taxon>
        <taxon>Tanacetum</taxon>
    </lineage>
</organism>
<sequence>NDIDYVSESSCMNEFGAVPENSGKSKDAKTPSVDPFGIYDILNKKPNNSENKTDDPTFPSVFTPGDMADNPVGTKDDS</sequence>
<evidence type="ECO:0000313" key="2">
    <source>
        <dbReference type="EMBL" id="GFD61251.1"/>
    </source>
</evidence>
<feature type="region of interest" description="Disordered" evidence="1">
    <location>
        <begin position="1"/>
        <end position="78"/>
    </location>
</feature>
<feature type="non-terminal residue" evidence="2">
    <location>
        <position position="1"/>
    </location>
</feature>